<dbReference type="EMBL" id="CAMXCT030003025">
    <property type="protein sequence ID" value="CAL4789343.1"/>
    <property type="molecule type" value="Genomic_DNA"/>
</dbReference>
<dbReference type="Proteomes" id="UP001152797">
    <property type="component" value="Unassembled WGS sequence"/>
</dbReference>
<gene>
    <name evidence="4" type="ORF">C1SCF055_LOCUS28018</name>
</gene>
<dbReference type="AlphaFoldDB" id="A0A9P1D338"/>
<dbReference type="EMBL" id="CAMXCT020003025">
    <property type="protein sequence ID" value="CAL1155406.1"/>
    <property type="molecule type" value="Genomic_DNA"/>
</dbReference>
<evidence type="ECO:0000313" key="7">
    <source>
        <dbReference type="Proteomes" id="UP001152797"/>
    </source>
</evidence>
<dbReference type="GO" id="GO:0031267">
    <property type="term" value="F:small GTPase binding"/>
    <property type="evidence" value="ECO:0007669"/>
    <property type="project" value="InterPro"/>
</dbReference>
<name>A0A9P1D338_9DINO</name>
<dbReference type="GO" id="GO:0031514">
    <property type="term" value="C:motile cilium"/>
    <property type="evidence" value="ECO:0007669"/>
    <property type="project" value="InterPro"/>
</dbReference>
<dbReference type="EMBL" id="CAMXCT010003025">
    <property type="protein sequence ID" value="CAI4002031.1"/>
    <property type="molecule type" value="Genomic_DNA"/>
</dbReference>
<evidence type="ECO:0000256" key="1">
    <source>
        <dbReference type="SAM" id="Coils"/>
    </source>
</evidence>
<feature type="region of interest" description="Disordered" evidence="2">
    <location>
        <begin position="1"/>
        <end position="25"/>
    </location>
</feature>
<evidence type="ECO:0000313" key="6">
    <source>
        <dbReference type="EMBL" id="CAL4789343.1"/>
    </source>
</evidence>
<evidence type="ECO:0000313" key="4">
    <source>
        <dbReference type="EMBL" id="CAI4002031.1"/>
    </source>
</evidence>
<dbReference type="OrthoDB" id="767661at2759"/>
<dbReference type="GO" id="GO:0048870">
    <property type="term" value="P:cell motility"/>
    <property type="evidence" value="ECO:0007669"/>
    <property type="project" value="InterPro"/>
</dbReference>
<reference evidence="4" key="1">
    <citation type="submission" date="2022-10" db="EMBL/GenBank/DDBJ databases">
        <authorList>
            <person name="Chen Y."/>
            <person name="Dougan E. K."/>
            <person name="Chan C."/>
            <person name="Rhodes N."/>
            <person name="Thang M."/>
        </authorList>
    </citation>
    <scope>NUCLEOTIDE SEQUENCE</scope>
</reference>
<feature type="domain" description="Growth arrest-specific protein 8" evidence="3">
    <location>
        <begin position="223"/>
        <end position="382"/>
    </location>
</feature>
<organism evidence="4">
    <name type="scientific">Cladocopium goreaui</name>
    <dbReference type="NCBI Taxonomy" id="2562237"/>
    <lineage>
        <taxon>Eukaryota</taxon>
        <taxon>Sar</taxon>
        <taxon>Alveolata</taxon>
        <taxon>Dinophyceae</taxon>
        <taxon>Suessiales</taxon>
        <taxon>Symbiodiniaceae</taxon>
        <taxon>Cladocopium</taxon>
    </lineage>
</organism>
<dbReference type="GO" id="GO:0005874">
    <property type="term" value="C:microtubule"/>
    <property type="evidence" value="ECO:0007669"/>
    <property type="project" value="TreeGrafter"/>
</dbReference>
<feature type="coiled-coil region" evidence="1">
    <location>
        <begin position="67"/>
        <end position="97"/>
    </location>
</feature>
<keyword evidence="7" id="KW-1185">Reference proteome</keyword>
<feature type="coiled-coil region" evidence="1">
    <location>
        <begin position="186"/>
        <end position="217"/>
    </location>
</feature>
<accession>A0A9P1D338</accession>
<comment type="caution">
    <text evidence="4">The sequence shown here is derived from an EMBL/GenBank/DDBJ whole genome shotgun (WGS) entry which is preliminary data.</text>
</comment>
<reference evidence="5" key="2">
    <citation type="submission" date="2024-04" db="EMBL/GenBank/DDBJ databases">
        <authorList>
            <person name="Chen Y."/>
            <person name="Shah S."/>
            <person name="Dougan E. K."/>
            <person name="Thang M."/>
            <person name="Chan C."/>
        </authorList>
    </citation>
    <scope>NUCLEOTIDE SEQUENCE [LARGE SCALE GENOMIC DNA]</scope>
</reference>
<evidence type="ECO:0000259" key="3">
    <source>
        <dbReference type="Pfam" id="PF13851"/>
    </source>
</evidence>
<dbReference type="Pfam" id="PF13851">
    <property type="entry name" value="GAS"/>
    <property type="match status" value="1"/>
</dbReference>
<keyword evidence="1" id="KW-0175">Coiled coil</keyword>
<dbReference type="PANTHER" id="PTHR31543">
    <property type="entry name" value="DYNEIN REGULATORY COMPLEX SUBUNIT 4"/>
    <property type="match status" value="1"/>
</dbReference>
<proteinExistence type="predicted"/>
<dbReference type="InterPro" id="IPR025593">
    <property type="entry name" value="GAS8_dom"/>
</dbReference>
<sequence length="747" mass="87237">MAKKGKKKALDPEAAARQAAAEAEEKKRIEMIKEAMRLRANCEREENHFHQFLMEREKINYFWIVEKKTLTEKQADLRNKQRELQDLEERQQIELKMFQQRLKHLRYHQQDEVVELKTDAELGLKLQEDHHRITEAEIKKDQRALKMEKKEAEVAQQDFTRMLKLEQDQKILELRHEFDRKARDMQQKYELRMKEIREEMEKQRKKQIQQIEESKNTQIEGVMKKNQQDFTEIKVYYQEITVSNFDSIKRLKEDYADIKKTENDDAKKMYDLEQRNKQLKEPMKKAKQDVERLEQEKEAYKEDKKRLAQVKEKIKQSETLLKRMEFQHEVLQQQLAHVTSEREDLYTKFQQAIYDVQQKSGLKNLILEKKIDTVEEVIAYKDDIVGQLQVKTYESKLAEYGIPPEVAEEHYGLLHMETLLVALDLWSEWRRLGFYLSSSIKRWTTCIDGFLSLFEVIRALQMQLHALGVARVSIAKVVRYGMVSAWLSARLQHIEGLDKHKRKAAVSDTWQELRHSAEPYLRLTAEECEKLKDIDDPCPILWLWVALFLGRLAADGDIPPMASPTYGRMVMLANDAQVALKEVRMCGEVKIPYLYTHTLSAVVHLNNILCAISMGLTLGACIGEFLTIIDPRLTLYGEKSYPTSTASQVGQVLMVQALKCFCAPLLYQACLEICFCLYSAFGGETDEATIPADRMVREWTKELDGLMDLAAKPPHWSAPVFKTALSHVPDIQRTKAMMQSTKKGIRA</sequence>
<dbReference type="InterPro" id="IPR039308">
    <property type="entry name" value="GAS8"/>
</dbReference>
<evidence type="ECO:0000313" key="5">
    <source>
        <dbReference type="EMBL" id="CAL1155406.1"/>
    </source>
</evidence>
<dbReference type="GO" id="GO:0008017">
    <property type="term" value="F:microtubule binding"/>
    <property type="evidence" value="ECO:0007669"/>
    <property type="project" value="InterPro"/>
</dbReference>
<dbReference type="PANTHER" id="PTHR31543:SF1">
    <property type="entry name" value="HECT DOMAIN-CONTAINING PROTEIN"/>
    <property type="match status" value="1"/>
</dbReference>
<feature type="coiled-coil region" evidence="1">
    <location>
        <begin position="276"/>
        <end position="341"/>
    </location>
</feature>
<evidence type="ECO:0000256" key="2">
    <source>
        <dbReference type="SAM" id="MobiDB-lite"/>
    </source>
</evidence>
<dbReference type="GO" id="GO:0005794">
    <property type="term" value="C:Golgi apparatus"/>
    <property type="evidence" value="ECO:0007669"/>
    <property type="project" value="TreeGrafter"/>
</dbReference>
<protein>
    <submittedName>
        <fullName evidence="6">Growth arrest-specific protein 8 domain-containing protein</fullName>
    </submittedName>
</protein>